<dbReference type="Proteomes" id="UP000675554">
    <property type="component" value="Unassembled WGS sequence"/>
</dbReference>
<evidence type="ECO:0000313" key="3">
    <source>
        <dbReference type="Proteomes" id="UP000675554"/>
    </source>
</evidence>
<evidence type="ECO:0000256" key="1">
    <source>
        <dbReference type="SAM" id="MobiDB-lite"/>
    </source>
</evidence>
<proteinExistence type="predicted"/>
<protein>
    <submittedName>
        <fullName evidence="2">Uncharacterized protein</fullName>
    </submittedName>
</protein>
<dbReference type="AlphaFoldDB" id="A0A8T4IPL6"/>
<evidence type="ECO:0000313" key="2">
    <source>
        <dbReference type="EMBL" id="MBR7672473.1"/>
    </source>
</evidence>
<feature type="compositionally biased region" description="Low complexity" evidence="1">
    <location>
        <begin position="22"/>
        <end position="45"/>
    </location>
</feature>
<sequence length="45" mass="4797">MKRRVPAPPERNGDAAHHSHSHSQTAHDPTAHAGPAAQQAQPTLE</sequence>
<accession>A0A8T4IPL6</accession>
<gene>
    <name evidence="2" type="ORF">KDA82_05395</name>
</gene>
<organism evidence="2 3">
    <name type="scientific">Streptomyces daliensis</name>
    <dbReference type="NCBI Taxonomy" id="299421"/>
    <lineage>
        <taxon>Bacteria</taxon>
        <taxon>Bacillati</taxon>
        <taxon>Actinomycetota</taxon>
        <taxon>Actinomycetes</taxon>
        <taxon>Kitasatosporales</taxon>
        <taxon>Streptomycetaceae</taxon>
        <taxon>Streptomyces</taxon>
    </lineage>
</organism>
<dbReference type="EMBL" id="JAGSMN010000106">
    <property type="protein sequence ID" value="MBR7672473.1"/>
    <property type="molecule type" value="Genomic_DNA"/>
</dbReference>
<feature type="region of interest" description="Disordered" evidence="1">
    <location>
        <begin position="1"/>
        <end position="45"/>
    </location>
</feature>
<comment type="caution">
    <text evidence="2">The sequence shown here is derived from an EMBL/GenBank/DDBJ whole genome shotgun (WGS) entry which is preliminary data.</text>
</comment>
<name>A0A8T4IPL6_9ACTN</name>
<keyword evidence="3" id="KW-1185">Reference proteome</keyword>
<reference evidence="2" key="1">
    <citation type="submission" date="2021-04" db="EMBL/GenBank/DDBJ databases">
        <title>Sequencing of actinobacteria type strains.</title>
        <authorList>
            <person name="Nguyen G.-S."/>
            <person name="Wentzel A."/>
        </authorList>
    </citation>
    <scope>NUCLEOTIDE SEQUENCE</scope>
    <source>
        <strain evidence="2">DSM 42095</strain>
    </source>
</reference>